<dbReference type="SUPFAM" id="SSF52402">
    <property type="entry name" value="Adenine nucleotide alpha hydrolases-like"/>
    <property type="match status" value="2"/>
</dbReference>
<gene>
    <name evidence="2" type="ORF">AHMF7616_00855</name>
</gene>
<dbReference type="OrthoDB" id="893860at2"/>
<evidence type="ECO:0000313" key="2">
    <source>
        <dbReference type="EMBL" id="RDC62264.1"/>
    </source>
</evidence>
<evidence type="ECO:0000259" key="1">
    <source>
        <dbReference type="Pfam" id="PF00582"/>
    </source>
</evidence>
<reference evidence="2 3" key="1">
    <citation type="submission" date="2018-04" db="EMBL/GenBank/DDBJ databases">
        <title>Adhaeribacter sp. HMF7616 genome sequencing and assembly.</title>
        <authorList>
            <person name="Kang H."/>
            <person name="Kang J."/>
            <person name="Cha I."/>
            <person name="Kim H."/>
            <person name="Joh K."/>
        </authorList>
    </citation>
    <scope>NUCLEOTIDE SEQUENCE [LARGE SCALE GENOMIC DNA]</scope>
    <source>
        <strain evidence="2 3">HMF7616</strain>
    </source>
</reference>
<dbReference type="EMBL" id="QASA01000001">
    <property type="protein sequence ID" value="RDC62264.1"/>
    <property type="molecule type" value="Genomic_DNA"/>
</dbReference>
<dbReference type="AlphaFoldDB" id="A0A369QC34"/>
<protein>
    <recommendedName>
        <fullName evidence="1">UspA domain-containing protein</fullName>
    </recommendedName>
</protein>
<dbReference type="InterPro" id="IPR006016">
    <property type="entry name" value="UspA"/>
</dbReference>
<feature type="domain" description="UspA" evidence="1">
    <location>
        <begin position="1"/>
        <end position="109"/>
    </location>
</feature>
<evidence type="ECO:0000313" key="3">
    <source>
        <dbReference type="Proteomes" id="UP000253919"/>
    </source>
</evidence>
<dbReference type="Gene3D" id="3.40.50.12370">
    <property type="match status" value="1"/>
</dbReference>
<dbReference type="RefSeq" id="WP_115371729.1">
    <property type="nucleotide sequence ID" value="NZ_QASA01000001.1"/>
</dbReference>
<dbReference type="Proteomes" id="UP000253919">
    <property type="component" value="Unassembled WGS sequence"/>
</dbReference>
<keyword evidence="3" id="KW-1185">Reference proteome</keyword>
<sequence>MKKIVIPTDLTPQSLNLIKYGLQVMKGQTCEIILLHFIPLPDSITDLMMLPRVEETLALPNTPFHKALERMRKLYAVEISHLELIPLYGGNPLKIRNFIDDYNIDLILCPVMEVNTSDTHNPEPFSSLVKDVSCPVLYIPHETESIRFRKIVYLLDTDDKYSLLLNDLLLNLTAGRDHYVTFLIIFKPDTTREKLKYVLDKIYHTEQLKGLNCSVHLLREKNFTGGVYTFVEEFKVDLLVTGRKKNLLGNLFTRKRTSSDMAKHTKVPFLSIS</sequence>
<proteinExistence type="predicted"/>
<organism evidence="2 3">
    <name type="scientific">Adhaeribacter pallidiroseus</name>
    <dbReference type="NCBI Taxonomy" id="2072847"/>
    <lineage>
        <taxon>Bacteria</taxon>
        <taxon>Pseudomonadati</taxon>
        <taxon>Bacteroidota</taxon>
        <taxon>Cytophagia</taxon>
        <taxon>Cytophagales</taxon>
        <taxon>Hymenobacteraceae</taxon>
        <taxon>Adhaeribacter</taxon>
    </lineage>
</organism>
<comment type="caution">
    <text evidence="2">The sequence shown here is derived from an EMBL/GenBank/DDBJ whole genome shotgun (WGS) entry which is preliminary data.</text>
</comment>
<dbReference type="CDD" id="cd00293">
    <property type="entry name" value="USP-like"/>
    <property type="match status" value="1"/>
</dbReference>
<name>A0A369QC34_9BACT</name>
<accession>A0A369QC34</accession>
<dbReference type="Pfam" id="PF00582">
    <property type="entry name" value="Usp"/>
    <property type="match status" value="1"/>
</dbReference>